<evidence type="ECO:0000256" key="5">
    <source>
        <dbReference type="RuleBase" id="RU365018"/>
    </source>
</evidence>
<evidence type="ECO:0000313" key="6">
    <source>
        <dbReference type="EMBL" id="CAJ0600194.1"/>
    </source>
</evidence>
<reference evidence="6" key="1">
    <citation type="submission" date="2023-07" db="EMBL/GenBank/DDBJ databases">
        <authorList>
            <consortium name="CYATHOMIX"/>
        </authorList>
    </citation>
    <scope>NUCLEOTIDE SEQUENCE</scope>
    <source>
        <strain evidence="6">N/A</strain>
    </source>
</reference>
<dbReference type="Proteomes" id="UP001176961">
    <property type="component" value="Unassembled WGS sequence"/>
</dbReference>
<dbReference type="AlphaFoldDB" id="A0AA36GY19"/>
<dbReference type="EC" id="2.8.2.20" evidence="2 5"/>
<keyword evidence="7" id="KW-1185">Reference proteome</keyword>
<evidence type="ECO:0000256" key="4">
    <source>
        <dbReference type="ARBA" id="ARBA00048460"/>
    </source>
</evidence>
<organism evidence="6 7">
    <name type="scientific">Cylicocyclus nassatus</name>
    <name type="common">Nematode worm</name>
    <dbReference type="NCBI Taxonomy" id="53992"/>
    <lineage>
        <taxon>Eukaryota</taxon>
        <taxon>Metazoa</taxon>
        <taxon>Ecdysozoa</taxon>
        <taxon>Nematoda</taxon>
        <taxon>Chromadorea</taxon>
        <taxon>Rhabditida</taxon>
        <taxon>Rhabditina</taxon>
        <taxon>Rhabditomorpha</taxon>
        <taxon>Strongyloidea</taxon>
        <taxon>Strongylidae</taxon>
        <taxon>Cylicocyclus</taxon>
    </lineage>
</organism>
<dbReference type="GO" id="GO:0008476">
    <property type="term" value="F:protein-tyrosine sulfotransferase activity"/>
    <property type="evidence" value="ECO:0007669"/>
    <property type="project" value="UniProtKB-EC"/>
</dbReference>
<protein>
    <recommendedName>
        <fullName evidence="2 5">Protein-tyrosine sulfotransferase</fullName>
        <ecNumber evidence="2 5">2.8.2.20</ecNumber>
    </recommendedName>
</protein>
<dbReference type="PANTHER" id="PTHR12788:SF10">
    <property type="entry name" value="PROTEIN-TYROSINE SULFOTRANSFERASE"/>
    <property type="match status" value="1"/>
</dbReference>
<keyword evidence="3 5" id="KW-0808">Transferase</keyword>
<accession>A0AA36GY19</accession>
<proteinExistence type="inferred from homology"/>
<dbReference type="InterPro" id="IPR026634">
    <property type="entry name" value="TPST-like"/>
</dbReference>
<evidence type="ECO:0000256" key="2">
    <source>
        <dbReference type="ARBA" id="ARBA00013262"/>
    </source>
</evidence>
<dbReference type="Pfam" id="PF13469">
    <property type="entry name" value="Sulfotransfer_3"/>
    <property type="match status" value="1"/>
</dbReference>
<name>A0AA36GY19_CYLNA</name>
<evidence type="ECO:0000313" key="7">
    <source>
        <dbReference type="Proteomes" id="UP001176961"/>
    </source>
</evidence>
<dbReference type="SUPFAM" id="SSF52540">
    <property type="entry name" value="P-loop containing nucleoside triphosphate hydrolases"/>
    <property type="match status" value="1"/>
</dbReference>
<dbReference type="InterPro" id="IPR027417">
    <property type="entry name" value="P-loop_NTPase"/>
</dbReference>
<comment type="similarity">
    <text evidence="1 5">Belongs to the protein sulfotransferase family.</text>
</comment>
<gene>
    <name evidence="6" type="ORF">CYNAS_LOCUS12177</name>
</gene>
<comment type="function">
    <text evidence="5">Catalyzes the O-sulfation of tyrosine residues within acidic motifs of polypeptides, using 3'-phosphoadenylyl sulfate (PAPS) as cosubstrate.</text>
</comment>
<comment type="caution">
    <text evidence="6">The sequence shown here is derived from an EMBL/GenBank/DDBJ whole genome shotgun (WGS) entry which is preliminary data.</text>
</comment>
<dbReference type="GO" id="GO:0005794">
    <property type="term" value="C:Golgi apparatus"/>
    <property type="evidence" value="ECO:0007669"/>
    <property type="project" value="TreeGrafter"/>
</dbReference>
<dbReference type="EMBL" id="CATQJL010000223">
    <property type="protein sequence ID" value="CAJ0600194.1"/>
    <property type="molecule type" value="Genomic_DNA"/>
</dbReference>
<comment type="catalytic activity">
    <reaction evidence="4 5">
        <text>L-tyrosyl-[protein] + 3'-phosphoadenylyl sulfate = O-sulfo-L-tyrosine-[protein] + adenosine 3',5'-bisphosphate + H(+)</text>
        <dbReference type="Rhea" id="RHEA:16801"/>
        <dbReference type="Rhea" id="RHEA-COMP:10136"/>
        <dbReference type="Rhea" id="RHEA-COMP:11688"/>
        <dbReference type="ChEBI" id="CHEBI:15378"/>
        <dbReference type="ChEBI" id="CHEBI:46858"/>
        <dbReference type="ChEBI" id="CHEBI:58339"/>
        <dbReference type="ChEBI" id="CHEBI:58343"/>
        <dbReference type="ChEBI" id="CHEBI:65286"/>
        <dbReference type="EC" id="2.8.2.20"/>
    </reaction>
</comment>
<evidence type="ECO:0000256" key="3">
    <source>
        <dbReference type="ARBA" id="ARBA00022679"/>
    </source>
</evidence>
<dbReference type="PANTHER" id="PTHR12788">
    <property type="entry name" value="PROTEIN-TYROSINE SULFOTRANSFERASE 2"/>
    <property type="match status" value="1"/>
</dbReference>
<sequence length="340" mass="39183">MGRPRYQYALIAASLGTLYFLFRNRHSYHMQMCGLLSWHLLSVLLTPGLYNDQSLTLSTYETDMIVSSQRRYLADANSSLIFIGGLPRSGTPMMRIMLDSHPDVRCGKETRIIPKLLHLVEKWRKSDVERNRLDQAQVSDDLLKRALASFIVQIIDGQGKSARRLCSNDPSSLNAGKLLSEMFPNARFIFMIRDGRATIQEIIEAKANAPGFNTTNHRECMTYWNKEIKDLLVQCNAIGKRCLKVYYEEFLMYPQTQIPWVLKFLDLPTTQKILDIYKAMTDGKLEQLRGWIDRFPDDVLRDVDKIAPMLRYLGYNSNPPKYGTAEELMPQRPDEPEMDG</sequence>
<dbReference type="Gene3D" id="3.40.50.300">
    <property type="entry name" value="P-loop containing nucleotide triphosphate hydrolases"/>
    <property type="match status" value="1"/>
</dbReference>
<evidence type="ECO:0000256" key="1">
    <source>
        <dbReference type="ARBA" id="ARBA00009988"/>
    </source>
</evidence>